<dbReference type="PANTHER" id="PTHR12993">
    <property type="entry name" value="N-ACETYLGLUCOSAMINYL-PHOSPHATIDYLINOSITOL DE-N-ACETYLASE-RELATED"/>
    <property type="match status" value="1"/>
</dbReference>
<dbReference type="PANTHER" id="PTHR12993:SF26">
    <property type="entry name" value="1D-MYO-INOSITOL 2-ACETAMIDO-2-DEOXY-ALPHA-D-GLUCOPYRANOSIDE DEACETYLASE"/>
    <property type="match status" value="1"/>
</dbReference>
<dbReference type="Pfam" id="PF02585">
    <property type="entry name" value="PIG-L"/>
    <property type="match status" value="1"/>
</dbReference>
<name>A0A1G7EIS5_9ACTN</name>
<dbReference type="InterPro" id="IPR024078">
    <property type="entry name" value="LmbE-like_dom_sf"/>
</dbReference>
<keyword evidence="1" id="KW-0862">Zinc</keyword>
<proteinExistence type="predicted"/>
<dbReference type="Gene3D" id="3.40.50.10320">
    <property type="entry name" value="LmbE-like"/>
    <property type="match status" value="1"/>
</dbReference>
<dbReference type="InterPro" id="IPR003737">
    <property type="entry name" value="GlcNAc_PI_deacetylase-related"/>
</dbReference>
<dbReference type="EMBL" id="LT629688">
    <property type="protein sequence ID" value="SDE63563.1"/>
    <property type="molecule type" value="Genomic_DNA"/>
</dbReference>
<evidence type="ECO:0000256" key="1">
    <source>
        <dbReference type="ARBA" id="ARBA00022833"/>
    </source>
</evidence>
<keyword evidence="3" id="KW-1185">Reference proteome</keyword>
<accession>A0A1G7EIS5</accession>
<dbReference type="GO" id="GO:0016811">
    <property type="term" value="F:hydrolase activity, acting on carbon-nitrogen (but not peptide) bonds, in linear amides"/>
    <property type="evidence" value="ECO:0007669"/>
    <property type="project" value="TreeGrafter"/>
</dbReference>
<dbReference type="SUPFAM" id="SSF102588">
    <property type="entry name" value="LmbE-like"/>
    <property type="match status" value="1"/>
</dbReference>
<reference evidence="2 3" key="1">
    <citation type="submission" date="2016-10" db="EMBL/GenBank/DDBJ databases">
        <authorList>
            <person name="de Groot N.N."/>
        </authorList>
    </citation>
    <scope>NUCLEOTIDE SEQUENCE [LARGE SCALE GENOMIC DNA]</scope>
    <source>
        <strain evidence="2 3">MON 2.2</strain>
    </source>
</reference>
<dbReference type="GO" id="GO:0016137">
    <property type="term" value="P:glycoside metabolic process"/>
    <property type="evidence" value="ECO:0007669"/>
    <property type="project" value="UniProtKB-ARBA"/>
</dbReference>
<dbReference type="Proteomes" id="UP000198546">
    <property type="component" value="Chromosome i"/>
</dbReference>
<organism evidence="2 3">
    <name type="scientific">Auraticoccus monumenti</name>
    <dbReference type="NCBI Taxonomy" id="675864"/>
    <lineage>
        <taxon>Bacteria</taxon>
        <taxon>Bacillati</taxon>
        <taxon>Actinomycetota</taxon>
        <taxon>Actinomycetes</taxon>
        <taxon>Propionibacteriales</taxon>
        <taxon>Propionibacteriaceae</taxon>
        <taxon>Auraticoccus</taxon>
    </lineage>
</organism>
<dbReference type="AlphaFoldDB" id="A0A1G7EIS5"/>
<evidence type="ECO:0000313" key="2">
    <source>
        <dbReference type="EMBL" id="SDE63563.1"/>
    </source>
</evidence>
<protein>
    <submittedName>
        <fullName evidence="2">N-acetyl-1-D-myo-inositol-2-amino-2-deoxy-alpha-D-glucopyranoside deacetylase</fullName>
    </submittedName>
</protein>
<sequence>MMDLGPGPVLFVHAHPDDETLATGALVAALVAGGTEVAVVTATRGEMGEVVPGTVPAGAGPEELVAAREAELGRALRVLGVTTSAFLGTPPARAAGRPPRRYLDSGMRWVTPTVAGPAIESDHHSLTAAALDEVVDDLCAYIEVVRPSALVGYDVDGSYGHPDHVRCHHATLAAARRTGVDLYEVVSISHGNSADGPGAEWFHLAEHEPTVVEALRQHASQVTVHRLADGRHEVEHVGGQREPVLTSLGLRRR</sequence>
<evidence type="ECO:0000313" key="3">
    <source>
        <dbReference type="Proteomes" id="UP000198546"/>
    </source>
</evidence>
<gene>
    <name evidence="2" type="ORF">SAMN04489747_3960</name>
</gene>
<dbReference type="STRING" id="675864.SAMN04489747_3960"/>